<sequence>MLRILYPQSGEDSSTPSSPRASASPMECPPSPSKPQSPSKSHPPPPVEKPKVLRLPLCLPTPLPLSPCDKGAATISLEKTLTVCSLYLPPNSRVSKLSLAELFEQLPEPFLMLGDFNAHSPAWGDSRRDGRGRMLEEFTTENDLIILNSGEQTFVYLAYHSTSVIDLAVASPSIAAECSWAAHSDLCSSDHFPIFLTFSSHFNCNTNTTFNFKKADWNLFRDLCKLSLDDSVADIEQFTSKVVHNLSKRDKKIKPVSPDLPRNVGRLFGKGKRLKGDRATLLKLYRTLVRSKLDYRSVVYGSAKKYVLRALDPIHHQGLRIALGAFRTSPIKSLYAEAGEPSLEHRRMKLAFNYVLKIKSLPLNPCHDVVFEAPLSDFCADSKSEPNLVASAFEHVKNAKINLKTIDNLHVQCPPPWEEHKINVDTSLTEQKKENTSETAYRKEFFRIKEKFSNHYAVFTDGSKLEEKVAAAAYFPEHPDRSKAIA</sequence>
<organism evidence="3 4">
    <name type="scientific">Plakobranchus ocellatus</name>
    <dbReference type="NCBI Taxonomy" id="259542"/>
    <lineage>
        <taxon>Eukaryota</taxon>
        <taxon>Metazoa</taxon>
        <taxon>Spiralia</taxon>
        <taxon>Lophotrochozoa</taxon>
        <taxon>Mollusca</taxon>
        <taxon>Gastropoda</taxon>
        <taxon>Heterobranchia</taxon>
        <taxon>Euthyneura</taxon>
        <taxon>Panpulmonata</taxon>
        <taxon>Sacoglossa</taxon>
        <taxon>Placobranchoidea</taxon>
        <taxon>Plakobranchidae</taxon>
        <taxon>Plakobranchus</taxon>
    </lineage>
</organism>
<name>A0AAV4DWB7_9GAST</name>
<evidence type="ECO:0000259" key="2">
    <source>
        <dbReference type="Pfam" id="PF14529"/>
    </source>
</evidence>
<dbReference type="AlphaFoldDB" id="A0AAV4DWB7"/>
<dbReference type="InterPro" id="IPR036691">
    <property type="entry name" value="Endo/exonu/phosph_ase_sf"/>
</dbReference>
<feature type="compositionally biased region" description="Pro residues" evidence="1">
    <location>
        <begin position="27"/>
        <end position="47"/>
    </location>
</feature>
<evidence type="ECO:0000256" key="1">
    <source>
        <dbReference type="SAM" id="MobiDB-lite"/>
    </source>
</evidence>
<dbReference type="Proteomes" id="UP000735302">
    <property type="component" value="Unassembled WGS sequence"/>
</dbReference>
<dbReference type="EMBL" id="BLXT01008431">
    <property type="protein sequence ID" value="GFO48543.1"/>
    <property type="molecule type" value="Genomic_DNA"/>
</dbReference>
<dbReference type="PANTHER" id="PTHR33273:SF4">
    <property type="entry name" value="ENDONUCLEASE_EXONUCLEASE_PHOSPHATASE DOMAIN-CONTAINING PROTEIN"/>
    <property type="match status" value="1"/>
</dbReference>
<comment type="caution">
    <text evidence="3">The sequence shown here is derived from an EMBL/GenBank/DDBJ whole genome shotgun (WGS) entry which is preliminary data.</text>
</comment>
<dbReference type="Gene3D" id="3.60.10.10">
    <property type="entry name" value="Endonuclease/exonuclease/phosphatase"/>
    <property type="match status" value="1"/>
</dbReference>
<dbReference type="PANTHER" id="PTHR33273">
    <property type="entry name" value="DOMAIN-CONTAINING PROTEIN, PUTATIVE-RELATED"/>
    <property type="match status" value="1"/>
</dbReference>
<evidence type="ECO:0000313" key="4">
    <source>
        <dbReference type="Proteomes" id="UP000735302"/>
    </source>
</evidence>
<reference evidence="3 4" key="1">
    <citation type="journal article" date="2021" name="Elife">
        <title>Chloroplast acquisition without the gene transfer in kleptoplastic sea slugs, Plakobranchus ocellatus.</title>
        <authorList>
            <person name="Maeda T."/>
            <person name="Takahashi S."/>
            <person name="Yoshida T."/>
            <person name="Shimamura S."/>
            <person name="Takaki Y."/>
            <person name="Nagai Y."/>
            <person name="Toyoda A."/>
            <person name="Suzuki Y."/>
            <person name="Arimoto A."/>
            <person name="Ishii H."/>
            <person name="Satoh N."/>
            <person name="Nishiyama T."/>
            <person name="Hasebe M."/>
            <person name="Maruyama T."/>
            <person name="Minagawa J."/>
            <person name="Obokata J."/>
            <person name="Shigenobu S."/>
        </authorList>
    </citation>
    <scope>NUCLEOTIDE SEQUENCE [LARGE SCALE GENOMIC DNA]</scope>
</reference>
<accession>A0AAV4DWB7</accession>
<feature type="compositionally biased region" description="Low complexity" evidence="1">
    <location>
        <begin position="13"/>
        <end position="25"/>
    </location>
</feature>
<evidence type="ECO:0000313" key="3">
    <source>
        <dbReference type="EMBL" id="GFO48543.1"/>
    </source>
</evidence>
<keyword evidence="4" id="KW-1185">Reference proteome</keyword>
<dbReference type="Pfam" id="PF14529">
    <property type="entry name" value="Exo_endo_phos_2"/>
    <property type="match status" value="1"/>
</dbReference>
<proteinExistence type="predicted"/>
<keyword evidence="3" id="KW-0808">Transferase</keyword>
<keyword evidence="3" id="KW-0695">RNA-directed DNA polymerase</keyword>
<protein>
    <submittedName>
        <fullName evidence="3">RNA-directed DNA polymerase from mobile element jockey</fullName>
    </submittedName>
</protein>
<feature type="domain" description="Endonuclease/exonuclease/phosphatase" evidence="2">
    <location>
        <begin position="82"/>
        <end position="195"/>
    </location>
</feature>
<gene>
    <name evidence="3" type="ORF">PoB_007504800</name>
</gene>
<keyword evidence="3" id="KW-0548">Nucleotidyltransferase</keyword>
<dbReference type="GO" id="GO:0003964">
    <property type="term" value="F:RNA-directed DNA polymerase activity"/>
    <property type="evidence" value="ECO:0007669"/>
    <property type="project" value="UniProtKB-KW"/>
</dbReference>
<dbReference type="InterPro" id="IPR005135">
    <property type="entry name" value="Endo/exonuclease/phosphatase"/>
</dbReference>
<dbReference type="SUPFAM" id="SSF56219">
    <property type="entry name" value="DNase I-like"/>
    <property type="match status" value="1"/>
</dbReference>
<feature type="region of interest" description="Disordered" evidence="1">
    <location>
        <begin position="1"/>
        <end position="49"/>
    </location>
</feature>